<name>A0A1V3NDI4_9GAMM</name>
<comment type="caution">
    <text evidence="2">The sequence shown here is derived from an EMBL/GenBank/DDBJ whole genome shotgun (WGS) entry which is preliminary data.</text>
</comment>
<dbReference type="EMBL" id="MVBK01000076">
    <property type="protein sequence ID" value="OOG23167.1"/>
    <property type="molecule type" value="Genomic_DNA"/>
</dbReference>
<keyword evidence="1" id="KW-0472">Membrane</keyword>
<keyword evidence="1" id="KW-0812">Transmembrane</keyword>
<evidence type="ECO:0000256" key="1">
    <source>
        <dbReference type="SAM" id="Phobius"/>
    </source>
</evidence>
<feature type="transmembrane region" description="Helical" evidence="1">
    <location>
        <begin position="9"/>
        <end position="26"/>
    </location>
</feature>
<proteinExistence type="predicted"/>
<dbReference type="RefSeq" id="WP_077279427.1">
    <property type="nucleotide sequence ID" value="NZ_MVBK01000076.1"/>
</dbReference>
<gene>
    <name evidence="2" type="ORF">B1C78_12180</name>
</gene>
<keyword evidence="1" id="KW-1133">Transmembrane helix</keyword>
<reference evidence="2 3" key="1">
    <citation type="submission" date="2017-02" db="EMBL/GenBank/DDBJ databases">
        <title>Genomic diversity within the haloalkaliphilic genus Thioalkalivibrio.</title>
        <authorList>
            <person name="Ahn A.-C."/>
            <person name="Meier-Kolthoff J."/>
            <person name="Overmars L."/>
            <person name="Richter M."/>
            <person name="Woyke T."/>
            <person name="Sorokin D.Y."/>
            <person name="Muyzer G."/>
        </authorList>
    </citation>
    <scope>NUCLEOTIDE SEQUENCE [LARGE SCALE GENOMIC DNA]</scope>
    <source>
        <strain evidence="2 3">ALJD</strain>
    </source>
</reference>
<organism evidence="2 3">
    <name type="scientific">Thioalkalivibrio denitrificans</name>
    <dbReference type="NCBI Taxonomy" id="108003"/>
    <lineage>
        <taxon>Bacteria</taxon>
        <taxon>Pseudomonadati</taxon>
        <taxon>Pseudomonadota</taxon>
        <taxon>Gammaproteobacteria</taxon>
        <taxon>Chromatiales</taxon>
        <taxon>Ectothiorhodospiraceae</taxon>
        <taxon>Thioalkalivibrio</taxon>
    </lineage>
</organism>
<evidence type="ECO:0000313" key="3">
    <source>
        <dbReference type="Proteomes" id="UP000189462"/>
    </source>
</evidence>
<sequence>MKRRRTDTGLVLVGLVLVAVGGYVLFSGEIWLSRLTVSEGQSMTGVGALLVGAVFVGLGLYFLYESRR</sequence>
<dbReference type="Proteomes" id="UP000189462">
    <property type="component" value="Unassembled WGS sequence"/>
</dbReference>
<dbReference type="AlphaFoldDB" id="A0A1V3NDI4"/>
<keyword evidence="3" id="KW-1185">Reference proteome</keyword>
<protein>
    <submittedName>
        <fullName evidence="2">Uncharacterized protein</fullName>
    </submittedName>
</protein>
<accession>A0A1V3NDI4</accession>
<feature type="transmembrane region" description="Helical" evidence="1">
    <location>
        <begin position="46"/>
        <end position="64"/>
    </location>
</feature>
<evidence type="ECO:0000313" key="2">
    <source>
        <dbReference type="EMBL" id="OOG23167.1"/>
    </source>
</evidence>